<evidence type="ECO:0000313" key="2">
    <source>
        <dbReference type="EMBL" id="MET3682541.1"/>
    </source>
</evidence>
<evidence type="ECO:0000259" key="1">
    <source>
        <dbReference type="Pfam" id="PF01551"/>
    </source>
</evidence>
<organism evidence="2 3">
    <name type="scientific">Alkalibacillus flavidus</name>
    <dbReference type="NCBI Taxonomy" id="546021"/>
    <lineage>
        <taxon>Bacteria</taxon>
        <taxon>Bacillati</taxon>
        <taxon>Bacillota</taxon>
        <taxon>Bacilli</taxon>
        <taxon>Bacillales</taxon>
        <taxon>Bacillaceae</taxon>
        <taxon>Alkalibacillus</taxon>
    </lineage>
</organism>
<dbReference type="PANTHER" id="PTHR21666">
    <property type="entry name" value="PEPTIDASE-RELATED"/>
    <property type="match status" value="1"/>
</dbReference>
<dbReference type="Proteomes" id="UP001549167">
    <property type="component" value="Unassembled WGS sequence"/>
</dbReference>
<comment type="caution">
    <text evidence="2">The sequence shown here is derived from an EMBL/GenBank/DDBJ whole genome shotgun (WGS) entry which is preliminary data.</text>
</comment>
<dbReference type="PANTHER" id="PTHR21666:SF274">
    <property type="entry name" value="STAGE IV SPORULATION PROTEIN FA"/>
    <property type="match status" value="1"/>
</dbReference>
<dbReference type="RefSeq" id="WP_354219158.1">
    <property type="nucleotide sequence ID" value="NZ_JBEPMX010000002.1"/>
</dbReference>
<dbReference type="CDD" id="cd12797">
    <property type="entry name" value="M23_peptidase"/>
    <property type="match status" value="1"/>
</dbReference>
<evidence type="ECO:0000313" key="3">
    <source>
        <dbReference type="Proteomes" id="UP001549167"/>
    </source>
</evidence>
<dbReference type="EMBL" id="JBEPMX010000002">
    <property type="protein sequence ID" value="MET3682541.1"/>
    <property type="molecule type" value="Genomic_DNA"/>
</dbReference>
<dbReference type="Pfam" id="PF01551">
    <property type="entry name" value="Peptidase_M23"/>
    <property type="match status" value="1"/>
</dbReference>
<accession>A0ABV2KVC3</accession>
<dbReference type="InterPro" id="IPR050570">
    <property type="entry name" value="Cell_wall_metabolism_enzyme"/>
</dbReference>
<sequence length="247" mass="27693">MDRRLQNIRQNIAKRRSMQRRNVKHNTTILPTREESHGFSSIPQSEPSKTSDVITPLLKKAVVALGLFAMVLIINQSSASWMKEVDNRVNGLLTEDLPFATVQAWYDAHIATMFVSSGFDAPVNEPTEPDQAVLASGIQENRVTSNDDHVLIDIMKEQTVHPVERGTVLFAGTKPDTGKTVIIQHEDGRQSIYGHLSEIDVFHYQFVDPSNDLGTIRPDSAIQTAKLYFALENRHQSLDPVPVILDR</sequence>
<proteinExistence type="predicted"/>
<dbReference type="SUPFAM" id="SSF51261">
    <property type="entry name" value="Duplicated hybrid motif"/>
    <property type="match status" value="1"/>
</dbReference>
<reference evidence="2 3" key="1">
    <citation type="submission" date="2024-06" db="EMBL/GenBank/DDBJ databases">
        <title>Genomic Encyclopedia of Type Strains, Phase IV (KMG-IV): sequencing the most valuable type-strain genomes for metagenomic binning, comparative biology and taxonomic classification.</title>
        <authorList>
            <person name="Goeker M."/>
        </authorList>
    </citation>
    <scope>NUCLEOTIDE SEQUENCE [LARGE SCALE GENOMIC DNA]</scope>
    <source>
        <strain evidence="2 3">DSM 23520</strain>
    </source>
</reference>
<name>A0ABV2KVC3_9BACI</name>
<dbReference type="Gene3D" id="2.70.70.10">
    <property type="entry name" value="Glucose Permease (Domain IIA)"/>
    <property type="match status" value="1"/>
</dbReference>
<protein>
    <submittedName>
        <fullName evidence="2">Stage IV sporulation protein FA</fullName>
    </submittedName>
</protein>
<dbReference type="InterPro" id="IPR011055">
    <property type="entry name" value="Dup_hybrid_motif"/>
</dbReference>
<dbReference type="InterPro" id="IPR016047">
    <property type="entry name" value="M23ase_b-sheet_dom"/>
</dbReference>
<keyword evidence="3" id="KW-1185">Reference proteome</keyword>
<feature type="domain" description="M23ase beta-sheet core" evidence="1">
    <location>
        <begin position="153"/>
        <end position="240"/>
    </location>
</feature>
<gene>
    <name evidence="2" type="ORF">ABID56_000622</name>
</gene>